<dbReference type="PANTHER" id="PTHR47835">
    <property type="entry name" value="HFM1, ATP DEPENDENT DNA HELICASE HOMOLOG"/>
    <property type="match status" value="1"/>
</dbReference>
<dbReference type="PANTHER" id="PTHR47835:SF3">
    <property type="entry name" value="HELICASE FOR MEIOSIS 1"/>
    <property type="match status" value="1"/>
</dbReference>
<dbReference type="InterPro" id="IPR052247">
    <property type="entry name" value="Meiotic_Crossover_Helicase"/>
</dbReference>
<dbReference type="GO" id="GO:0043138">
    <property type="term" value="F:3'-5' DNA helicase activity"/>
    <property type="evidence" value="ECO:0007669"/>
    <property type="project" value="UniProtKB-EC"/>
</dbReference>
<accession>A0AA38GC77</accession>
<reference evidence="1 2" key="1">
    <citation type="journal article" date="2021" name="Nat. Plants">
        <title>The Taxus genome provides insights into paclitaxel biosynthesis.</title>
        <authorList>
            <person name="Xiong X."/>
            <person name="Gou J."/>
            <person name="Liao Q."/>
            <person name="Li Y."/>
            <person name="Zhou Q."/>
            <person name="Bi G."/>
            <person name="Li C."/>
            <person name="Du R."/>
            <person name="Wang X."/>
            <person name="Sun T."/>
            <person name="Guo L."/>
            <person name="Liang H."/>
            <person name="Lu P."/>
            <person name="Wu Y."/>
            <person name="Zhang Z."/>
            <person name="Ro D.K."/>
            <person name="Shang Y."/>
            <person name="Huang S."/>
            <person name="Yan J."/>
        </authorList>
    </citation>
    <scope>NUCLEOTIDE SEQUENCE [LARGE SCALE GENOMIC DNA]</scope>
    <source>
        <strain evidence="1">Ta-2019</strain>
    </source>
</reference>
<dbReference type="EMBL" id="JAHRHJ020000004">
    <property type="protein sequence ID" value="KAH9319133.1"/>
    <property type="molecule type" value="Genomic_DNA"/>
</dbReference>
<feature type="non-terminal residue" evidence="1">
    <location>
        <position position="234"/>
    </location>
</feature>
<proteinExistence type="predicted"/>
<dbReference type="Proteomes" id="UP000824469">
    <property type="component" value="Unassembled WGS sequence"/>
</dbReference>
<organism evidence="1 2">
    <name type="scientific">Taxus chinensis</name>
    <name type="common">Chinese yew</name>
    <name type="synonym">Taxus wallichiana var. chinensis</name>
    <dbReference type="NCBI Taxonomy" id="29808"/>
    <lineage>
        <taxon>Eukaryota</taxon>
        <taxon>Viridiplantae</taxon>
        <taxon>Streptophyta</taxon>
        <taxon>Embryophyta</taxon>
        <taxon>Tracheophyta</taxon>
        <taxon>Spermatophyta</taxon>
        <taxon>Pinopsida</taxon>
        <taxon>Pinidae</taxon>
        <taxon>Conifers II</taxon>
        <taxon>Cupressales</taxon>
        <taxon>Taxaceae</taxon>
        <taxon>Taxus</taxon>
    </lineage>
</organism>
<gene>
    <name evidence="1" type="ORF">KI387_020902</name>
</gene>
<dbReference type="SUPFAM" id="SSF52540">
    <property type="entry name" value="P-loop containing nucleoside triphosphate hydrolases"/>
    <property type="match status" value="1"/>
</dbReference>
<dbReference type="InterPro" id="IPR027417">
    <property type="entry name" value="P-loop_NTPase"/>
</dbReference>
<dbReference type="AlphaFoldDB" id="A0AA38GC77"/>
<evidence type="ECO:0000313" key="2">
    <source>
        <dbReference type="Proteomes" id="UP000824469"/>
    </source>
</evidence>
<feature type="non-terminal residue" evidence="1">
    <location>
        <position position="1"/>
    </location>
</feature>
<sequence>RVTIIRFFDPDILMQHSRGKAALVFCSTRKGAQEGALHLSRIVMSNGFSNPFMKSMDQRERLKLAALSSSDKQMQVCIQYGGKGFSFKASVKSSHSLPKLLRQLVGYHNGGLCLNDRNLVEGLFLKGDLQMCGRAGRPQFDDSGLVIIMTRKETHIHGHRDSPEMPRVQPRDVLGMTEPYPDDYPTQTPYAIKGGSDGTGLMYHTISSQTAFIMANIVKEGQIPCAWTTFSDNV</sequence>
<keyword evidence="2" id="KW-1185">Reference proteome</keyword>
<comment type="caution">
    <text evidence="1">The sequence shown here is derived from an EMBL/GenBank/DDBJ whole genome shotgun (WGS) entry which is preliminary data.</text>
</comment>
<protein>
    <submittedName>
        <fullName evidence="1">Uncharacterized protein</fullName>
    </submittedName>
</protein>
<name>A0AA38GC77_TAXCH</name>
<dbReference type="Gene3D" id="3.40.50.300">
    <property type="entry name" value="P-loop containing nucleotide triphosphate hydrolases"/>
    <property type="match status" value="2"/>
</dbReference>
<evidence type="ECO:0000313" key="1">
    <source>
        <dbReference type="EMBL" id="KAH9319133.1"/>
    </source>
</evidence>
<dbReference type="GO" id="GO:0016787">
    <property type="term" value="F:hydrolase activity"/>
    <property type="evidence" value="ECO:0007669"/>
    <property type="project" value="UniProtKB-KW"/>
</dbReference>